<dbReference type="PATRIC" id="fig|28125.4.peg.1848"/>
<dbReference type="SUPFAM" id="SSF46955">
    <property type="entry name" value="Putative DNA-binding domain"/>
    <property type="match status" value="1"/>
</dbReference>
<dbReference type="Pfam" id="PF12728">
    <property type="entry name" value="HTH_17"/>
    <property type="match status" value="1"/>
</dbReference>
<proteinExistence type="predicted"/>
<evidence type="ECO:0000313" key="3">
    <source>
        <dbReference type="Proteomes" id="UP000070093"/>
    </source>
</evidence>
<dbReference type="STRING" id="28125.HMPREF3202_01859"/>
<name>A0A137SS84_9BACT</name>
<organism evidence="2 3">
    <name type="scientific">Prevotella bivia</name>
    <dbReference type="NCBI Taxonomy" id="28125"/>
    <lineage>
        <taxon>Bacteria</taxon>
        <taxon>Pseudomonadati</taxon>
        <taxon>Bacteroidota</taxon>
        <taxon>Bacteroidia</taxon>
        <taxon>Bacteroidales</taxon>
        <taxon>Prevotellaceae</taxon>
        <taxon>Prevotella</taxon>
    </lineage>
</organism>
<dbReference type="InterPro" id="IPR041657">
    <property type="entry name" value="HTH_17"/>
</dbReference>
<accession>A0A137SS84</accession>
<dbReference type="RefSeq" id="WP_048740286.1">
    <property type="nucleotide sequence ID" value="NZ_JUWN01000171.1"/>
</dbReference>
<dbReference type="GO" id="GO:0003677">
    <property type="term" value="F:DNA binding"/>
    <property type="evidence" value="ECO:0007669"/>
    <property type="project" value="InterPro"/>
</dbReference>
<feature type="domain" description="Helix-turn-helix" evidence="1">
    <location>
        <begin position="24"/>
        <end position="75"/>
    </location>
</feature>
<dbReference type="InterPro" id="IPR009061">
    <property type="entry name" value="DNA-bd_dom_put_sf"/>
</dbReference>
<dbReference type="AlphaFoldDB" id="A0A137SS84"/>
<dbReference type="NCBIfam" id="TIGR01764">
    <property type="entry name" value="excise"/>
    <property type="match status" value="1"/>
</dbReference>
<evidence type="ECO:0000313" key="2">
    <source>
        <dbReference type="EMBL" id="KXO15332.1"/>
    </source>
</evidence>
<dbReference type="EMBL" id="LTAG01000109">
    <property type="protein sequence ID" value="KXO15332.1"/>
    <property type="molecule type" value="Genomic_DNA"/>
</dbReference>
<sequence>MSKEELTQITDLVTDNTLFCTKEVLTSDEAARYMGISKSYLYKLTMRQQIPHYKPMGKMCYFNRAELENWLQNNRVTTDEEIKERANNYCMKGGKR</sequence>
<dbReference type="InterPro" id="IPR010093">
    <property type="entry name" value="SinI_DNA-bd"/>
</dbReference>
<comment type="caution">
    <text evidence="2">The sequence shown here is derived from an EMBL/GenBank/DDBJ whole genome shotgun (WGS) entry which is preliminary data.</text>
</comment>
<protein>
    <submittedName>
        <fullName evidence="2">DNA binding domain, excisionase family</fullName>
    </submittedName>
</protein>
<gene>
    <name evidence="2" type="ORF">HMPREF3202_01859</name>
</gene>
<dbReference type="Proteomes" id="UP000070093">
    <property type="component" value="Unassembled WGS sequence"/>
</dbReference>
<evidence type="ECO:0000259" key="1">
    <source>
        <dbReference type="Pfam" id="PF12728"/>
    </source>
</evidence>
<reference evidence="2 3" key="1">
    <citation type="submission" date="2016-02" db="EMBL/GenBank/DDBJ databases">
        <authorList>
            <person name="Wen L."/>
            <person name="He K."/>
            <person name="Yang H."/>
        </authorList>
    </citation>
    <scope>NUCLEOTIDE SEQUENCE [LARGE SCALE GENOMIC DNA]</scope>
    <source>
        <strain evidence="2 3">GED7880</strain>
    </source>
</reference>